<gene>
    <name evidence="21" type="ORF">PPAR1163_LOCUS18773</name>
</gene>
<dbReference type="AlphaFoldDB" id="A0A7S1XVA5"/>
<protein>
    <recommendedName>
        <fullName evidence="20">Calx-beta domain-containing protein</fullName>
    </recommendedName>
</protein>
<evidence type="ECO:0000256" key="11">
    <source>
        <dbReference type="ARBA" id="ARBA00022989"/>
    </source>
</evidence>
<dbReference type="Gene3D" id="2.60.40.2030">
    <property type="match status" value="2"/>
</dbReference>
<dbReference type="InterPro" id="IPR004837">
    <property type="entry name" value="NaCa_Exmemb"/>
</dbReference>
<evidence type="ECO:0000313" key="21">
    <source>
        <dbReference type="EMBL" id="CAD9260395.1"/>
    </source>
</evidence>
<feature type="transmembrane region" description="Helical" evidence="18">
    <location>
        <begin position="782"/>
        <end position="802"/>
    </location>
</feature>
<dbReference type="GO" id="GO:0098703">
    <property type="term" value="P:calcium ion import across plasma membrane"/>
    <property type="evidence" value="ECO:0007669"/>
    <property type="project" value="TreeGrafter"/>
</dbReference>
<feature type="domain" description="Calx-beta" evidence="20">
    <location>
        <begin position="448"/>
        <end position="549"/>
    </location>
</feature>
<keyword evidence="10" id="KW-0112">Calmodulin-binding</keyword>
<dbReference type="GO" id="GO:0005432">
    <property type="term" value="F:calcium:sodium antiporter activity"/>
    <property type="evidence" value="ECO:0007669"/>
    <property type="project" value="InterPro"/>
</dbReference>
<evidence type="ECO:0000256" key="7">
    <source>
        <dbReference type="ARBA" id="ARBA00022729"/>
    </source>
</evidence>
<sequence>MMSSMGRSGMAVQLPLLAALLLLCPSAMAQGNDTTTFKEDPEICEEGGKGLWLPLFENEHEWNHGLRTFLYFIGLVWMFLGVGIVSDVFMSAIEVITAVEKKVTGPDGTEYTVKIWNETVANLTLMALGSSAPEILLNVVEICSNKFFAGDLGPSTIVGSAAFNLLIIIAVCVVAIEAPEGRKIKQMGVFAITAVCSVFAYAWLLIILLVNTPNVVDPWEALLTLAFFPVLVVFAYGADQNWWKNDSTVTPEAHLVAVGNRKFSVHAIQGLIKKAGADVSTLDDEDAQKALVSMAVGGAKRSRAQYRIDAMRQITGGKRVVPPKTRFSVTQAQLEEVAKKRAKAPENEVNVVTEELYVLEDAGHVTVGMHRAFGDGVLEVDYETIGVTATAGLDFIAENGTMTFQNGELEKSIDIKIVDDDEAEEDETFYIRLFNPRPNCRVGAFEKCTVTIIDDDEPGQLGIDDRCVQLTTSETQPHVDIIVRRRNGSLGQISCSYRTTDDTAKAGVDYQSVAGELVFKEGEITHMIQVPLINTQSYEKALQFNVELANPKGPRQAGELAEDREKSQVHIVQDDTAKKIMDDLTKLVNDDLAKYVVGTSSYADQFREAIFEVEGAEDGEPIPTSALVMHIISMPFKLIFATIPPTDFMNAYPCFFISLAYIGLVTAIIGDLAGIFGCLAGFKAEFTAITFVALGTSLPDTFASKAAAESDETADASVGNVTGSNSVNVFLGLGLPWSIASIYWWAEGINSDWTKYYGVNGLKENMVDDYPDGGFVVLADSLGFSVGIFCVCAVTCLCTLYFRRVNWGFELGGPKGPQQATFVLFVGLWCFYIFMSYLQIYGHIVL</sequence>
<evidence type="ECO:0000256" key="18">
    <source>
        <dbReference type="SAM" id="Phobius"/>
    </source>
</evidence>
<evidence type="ECO:0000256" key="2">
    <source>
        <dbReference type="ARBA" id="ARBA00007489"/>
    </source>
</evidence>
<keyword evidence="7 19" id="KW-0732">Signal</keyword>
<dbReference type="InterPro" id="IPR038081">
    <property type="entry name" value="CalX-like_sf"/>
</dbReference>
<feature type="transmembrane region" description="Helical" evidence="18">
    <location>
        <begin position="69"/>
        <end position="99"/>
    </location>
</feature>
<keyword evidence="8" id="KW-0677">Repeat</keyword>
<feature type="transmembrane region" description="Helical" evidence="18">
    <location>
        <begin position="822"/>
        <end position="840"/>
    </location>
</feature>
<proteinExistence type="inferred from homology"/>
<dbReference type="SMART" id="SM00237">
    <property type="entry name" value="Calx_beta"/>
    <property type="match status" value="2"/>
</dbReference>
<dbReference type="GO" id="GO:0046872">
    <property type="term" value="F:metal ion binding"/>
    <property type="evidence" value="ECO:0007669"/>
    <property type="project" value="UniProtKB-KW"/>
</dbReference>
<feature type="chain" id="PRO_5030574822" description="Calx-beta domain-containing protein" evidence="19">
    <location>
        <begin position="30"/>
        <end position="846"/>
    </location>
</feature>
<accession>A0A7S1XVA5</accession>
<name>A0A7S1XVA5_9STRA</name>
<evidence type="ECO:0000256" key="3">
    <source>
        <dbReference type="ARBA" id="ARBA00022448"/>
    </source>
</evidence>
<evidence type="ECO:0000256" key="4">
    <source>
        <dbReference type="ARBA" id="ARBA00022475"/>
    </source>
</evidence>
<dbReference type="PANTHER" id="PTHR11878">
    <property type="entry name" value="SODIUM/CALCIUM EXCHANGER"/>
    <property type="match status" value="1"/>
</dbReference>
<comment type="similarity">
    <text evidence="2">Belongs to the Ca(2+):cation antiporter (CaCA) (TC 2.A.19) family. SLC8 subfamily.</text>
</comment>
<keyword evidence="15" id="KW-0325">Glycoprotein</keyword>
<comment type="subcellular location">
    <subcellularLocation>
        <location evidence="1">Cell membrane</location>
        <topology evidence="1">Multi-pass membrane protein</topology>
    </subcellularLocation>
</comment>
<evidence type="ECO:0000256" key="16">
    <source>
        <dbReference type="ARBA" id="ARBA00023201"/>
    </source>
</evidence>
<feature type="transmembrane region" description="Helical" evidence="18">
    <location>
        <begin position="157"/>
        <end position="176"/>
    </location>
</feature>
<dbReference type="InterPro" id="IPR044880">
    <property type="entry name" value="NCX_ion-bd_dom_sf"/>
</dbReference>
<dbReference type="InterPro" id="IPR004836">
    <property type="entry name" value="Na_Ca_Ex"/>
</dbReference>
<keyword evidence="6" id="KW-0479">Metal-binding</keyword>
<dbReference type="Gene3D" id="1.20.1420.30">
    <property type="entry name" value="NCX, central ion-binding region"/>
    <property type="match status" value="2"/>
</dbReference>
<evidence type="ECO:0000256" key="13">
    <source>
        <dbReference type="ARBA" id="ARBA00023065"/>
    </source>
</evidence>
<dbReference type="InterPro" id="IPR051171">
    <property type="entry name" value="CaCA"/>
</dbReference>
<evidence type="ECO:0000259" key="20">
    <source>
        <dbReference type="SMART" id="SM00237"/>
    </source>
</evidence>
<dbReference type="EMBL" id="HBGJ01029727">
    <property type="protein sequence ID" value="CAD9260395.1"/>
    <property type="molecule type" value="Transcribed_RNA"/>
</dbReference>
<reference evidence="21" key="1">
    <citation type="submission" date="2021-01" db="EMBL/GenBank/DDBJ databases">
        <authorList>
            <person name="Corre E."/>
            <person name="Pelletier E."/>
            <person name="Niang G."/>
            <person name="Scheremetjew M."/>
            <person name="Finn R."/>
            <person name="Kale V."/>
            <person name="Holt S."/>
            <person name="Cochrane G."/>
            <person name="Meng A."/>
            <person name="Brown T."/>
            <person name="Cohen L."/>
        </authorList>
    </citation>
    <scope>NUCLEOTIDE SEQUENCE</scope>
    <source>
        <strain evidence="21">CCMP2877</strain>
    </source>
</reference>
<evidence type="ECO:0000256" key="12">
    <source>
        <dbReference type="ARBA" id="ARBA00023053"/>
    </source>
</evidence>
<evidence type="ECO:0000256" key="5">
    <source>
        <dbReference type="ARBA" id="ARBA00022692"/>
    </source>
</evidence>
<keyword evidence="12" id="KW-0915">Sodium</keyword>
<feature type="domain" description="Calx-beta" evidence="20">
    <location>
        <begin position="340"/>
        <end position="434"/>
    </location>
</feature>
<keyword evidence="13" id="KW-0406">Ion transport</keyword>
<dbReference type="PRINTS" id="PR01259">
    <property type="entry name" value="NACAEXCHNGR"/>
</dbReference>
<evidence type="ECO:0000256" key="10">
    <source>
        <dbReference type="ARBA" id="ARBA00022860"/>
    </source>
</evidence>
<dbReference type="GO" id="GO:0007154">
    <property type="term" value="P:cell communication"/>
    <property type="evidence" value="ECO:0007669"/>
    <property type="project" value="InterPro"/>
</dbReference>
<keyword evidence="16" id="KW-0739">Sodium transport</keyword>
<dbReference type="Pfam" id="PF03160">
    <property type="entry name" value="Calx-beta"/>
    <property type="match status" value="1"/>
</dbReference>
<evidence type="ECO:0000256" key="6">
    <source>
        <dbReference type="ARBA" id="ARBA00022723"/>
    </source>
</evidence>
<evidence type="ECO:0000256" key="8">
    <source>
        <dbReference type="ARBA" id="ARBA00022737"/>
    </source>
</evidence>
<keyword evidence="9" id="KW-0106">Calcium</keyword>
<organism evidence="21">
    <name type="scientific">Phaeomonas parva</name>
    <dbReference type="NCBI Taxonomy" id="124430"/>
    <lineage>
        <taxon>Eukaryota</taxon>
        <taxon>Sar</taxon>
        <taxon>Stramenopiles</taxon>
        <taxon>Ochrophyta</taxon>
        <taxon>Pinguiophyceae</taxon>
        <taxon>Pinguiochrysidales</taxon>
        <taxon>Pinguiochrysidaceae</taxon>
        <taxon>Phaeomonas</taxon>
    </lineage>
</organism>
<feature type="signal peptide" evidence="19">
    <location>
        <begin position="1"/>
        <end position="29"/>
    </location>
</feature>
<evidence type="ECO:0000256" key="15">
    <source>
        <dbReference type="ARBA" id="ARBA00023180"/>
    </source>
</evidence>
<keyword evidence="11 18" id="KW-1133">Transmembrane helix</keyword>
<keyword evidence="5 18" id="KW-0812">Transmembrane</keyword>
<evidence type="ECO:0000256" key="1">
    <source>
        <dbReference type="ARBA" id="ARBA00004651"/>
    </source>
</evidence>
<dbReference type="SUPFAM" id="SSF141072">
    <property type="entry name" value="CalX-like"/>
    <property type="match status" value="2"/>
</dbReference>
<feature type="transmembrane region" description="Helical" evidence="18">
    <location>
        <begin position="655"/>
        <end position="682"/>
    </location>
</feature>
<evidence type="ECO:0000256" key="14">
    <source>
        <dbReference type="ARBA" id="ARBA00023136"/>
    </source>
</evidence>
<comment type="catalytic activity">
    <reaction evidence="17">
        <text>Ca(2+)(in) + 3 Na(+)(out) = Ca(2+)(out) + 3 Na(+)(in)</text>
        <dbReference type="Rhea" id="RHEA:69955"/>
        <dbReference type="ChEBI" id="CHEBI:29101"/>
        <dbReference type="ChEBI" id="CHEBI:29108"/>
    </reaction>
</comment>
<evidence type="ECO:0000256" key="17">
    <source>
        <dbReference type="ARBA" id="ARBA00033667"/>
    </source>
</evidence>
<dbReference type="Pfam" id="PF01699">
    <property type="entry name" value="Na_Ca_ex"/>
    <property type="match status" value="2"/>
</dbReference>
<dbReference type="PANTHER" id="PTHR11878:SF65">
    <property type="entry name" value="NA_CA-EXCHANGE PROTEIN, ISOFORM G"/>
    <property type="match status" value="1"/>
</dbReference>
<keyword evidence="3" id="KW-0813">Transport</keyword>
<evidence type="ECO:0000256" key="19">
    <source>
        <dbReference type="SAM" id="SignalP"/>
    </source>
</evidence>
<keyword evidence="14 18" id="KW-0472">Membrane</keyword>
<dbReference type="GO" id="GO:0005516">
    <property type="term" value="F:calmodulin binding"/>
    <property type="evidence" value="ECO:0007669"/>
    <property type="project" value="UniProtKB-KW"/>
</dbReference>
<dbReference type="GO" id="GO:0005886">
    <property type="term" value="C:plasma membrane"/>
    <property type="evidence" value="ECO:0007669"/>
    <property type="project" value="UniProtKB-SubCell"/>
</dbReference>
<dbReference type="InterPro" id="IPR003644">
    <property type="entry name" value="Calx_beta"/>
</dbReference>
<feature type="transmembrane region" description="Helical" evidence="18">
    <location>
        <begin position="188"/>
        <end position="209"/>
    </location>
</feature>
<keyword evidence="4" id="KW-1003">Cell membrane</keyword>
<evidence type="ECO:0000256" key="9">
    <source>
        <dbReference type="ARBA" id="ARBA00022837"/>
    </source>
</evidence>
<feature type="transmembrane region" description="Helical" evidence="18">
    <location>
        <begin position="221"/>
        <end position="238"/>
    </location>
</feature>